<accession>A0A895YAC2</accession>
<dbReference type="CDD" id="cd05403">
    <property type="entry name" value="NT_KNTase_like"/>
    <property type="match status" value="1"/>
</dbReference>
<reference evidence="2" key="1">
    <citation type="submission" date="2021-02" db="EMBL/GenBank/DDBJ databases">
        <title>Natrosporangium hydrolyticum gen. nov., sp. nov, a haloalkaliphilic actinobacterium from a soda solonchak soil.</title>
        <authorList>
            <person name="Sorokin D.Y."/>
            <person name="Khijniak T.V."/>
            <person name="Zakharycheva A.P."/>
            <person name="Boueva O.V."/>
            <person name="Ariskina E.V."/>
            <person name="Hahnke R.L."/>
            <person name="Bunk B."/>
            <person name="Sproer C."/>
            <person name="Schumann P."/>
            <person name="Evtushenko L.I."/>
            <person name="Kublanov I.V."/>
        </authorList>
    </citation>
    <scope>NUCLEOTIDE SEQUENCE</scope>
    <source>
        <strain evidence="2">DSM 106523</strain>
    </source>
</reference>
<evidence type="ECO:0000313" key="3">
    <source>
        <dbReference type="Proteomes" id="UP000662857"/>
    </source>
</evidence>
<organism evidence="2 3">
    <name type="scientific">Natronosporangium hydrolyticum</name>
    <dbReference type="NCBI Taxonomy" id="2811111"/>
    <lineage>
        <taxon>Bacteria</taxon>
        <taxon>Bacillati</taxon>
        <taxon>Actinomycetota</taxon>
        <taxon>Actinomycetes</taxon>
        <taxon>Micromonosporales</taxon>
        <taxon>Micromonosporaceae</taxon>
        <taxon>Natronosporangium</taxon>
    </lineage>
</organism>
<protein>
    <submittedName>
        <fullName evidence="2">Nucleotidyltransferase domain-containing protein</fullName>
    </submittedName>
</protein>
<dbReference type="Pfam" id="PF01909">
    <property type="entry name" value="NTP_transf_2"/>
    <property type="match status" value="1"/>
</dbReference>
<feature type="domain" description="Polymerase nucleotidyl transferase" evidence="1">
    <location>
        <begin position="91"/>
        <end position="134"/>
    </location>
</feature>
<dbReference type="Gene3D" id="3.30.460.10">
    <property type="entry name" value="Beta Polymerase, domain 2"/>
    <property type="match status" value="1"/>
</dbReference>
<evidence type="ECO:0000313" key="2">
    <source>
        <dbReference type="EMBL" id="QSB14724.1"/>
    </source>
</evidence>
<keyword evidence="3" id="KW-1185">Reference proteome</keyword>
<dbReference type="Proteomes" id="UP000662857">
    <property type="component" value="Chromosome"/>
</dbReference>
<dbReference type="RefSeq" id="WP_239676877.1">
    <property type="nucleotide sequence ID" value="NZ_CP070499.1"/>
</dbReference>
<dbReference type="KEGG" id="nhy:JQS43_25260"/>
<name>A0A895YAC2_9ACTN</name>
<dbReference type="GO" id="GO:0016779">
    <property type="term" value="F:nucleotidyltransferase activity"/>
    <property type="evidence" value="ECO:0007669"/>
    <property type="project" value="InterPro"/>
</dbReference>
<evidence type="ECO:0000259" key="1">
    <source>
        <dbReference type="Pfam" id="PF01909"/>
    </source>
</evidence>
<proteinExistence type="predicted"/>
<dbReference type="EMBL" id="CP070499">
    <property type="protein sequence ID" value="QSB14724.1"/>
    <property type="molecule type" value="Genomic_DNA"/>
</dbReference>
<dbReference type="InterPro" id="IPR002934">
    <property type="entry name" value="Polymerase_NTP_transf_dom"/>
</dbReference>
<dbReference type="SUPFAM" id="SSF81301">
    <property type="entry name" value="Nucleotidyltransferase"/>
    <property type="match status" value="1"/>
</dbReference>
<dbReference type="InterPro" id="IPR043519">
    <property type="entry name" value="NT_sf"/>
</dbReference>
<sequence>MVLEVLARTTSSLTAPEVYRLAGTGSTNGVRLALNRLAHQGLVGAERRANTVFYLANRDHLAWPAVEALTSLRRTLINRMVEEMTAWEVRPVHASLFGSAARGDGDADSDIDLLLVRPDRVDEEAPPWAEQVDRLRGLVSAWTGNHCHVFELDRARLAEHLRTRDPIVDEWRRDAVKIAGDELRQVLRRLPRTGGRK</sequence>
<gene>
    <name evidence="2" type="ORF">JQS43_25260</name>
</gene>
<dbReference type="AlphaFoldDB" id="A0A895YAC2"/>